<keyword evidence="3" id="KW-1185">Reference proteome</keyword>
<reference evidence="2 3" key="1">
    <citation type="submission" date="2019-07" db="EMBL/GenBank/DDBJ databases">
        <title>Finished genome of Venturia effusa.</title>
        <authorList>
            <person name="Young C.A."/>
            <person name="Cox M.P."/>
            <person name="Ganley A.R.D."/>
            <person name="David W.J."/>
        </authorList>
    </citation>
    <scope>NUCLEOTIDE SEQUENCE [LARGE SCALE GENOMIC DNA]</scope>
    <source>
        <strain evidence="3">albino</strain>
    </source>
</reference>
<evidence type="ECO:0000256" key="1">
    <source>
        <dbReference type="SAM" id="MobiDB-lite"/>
    </source>
</evidence>
<proteinExistence type="predicted"/>
<protein>
    <submittedName>
        <fullName evidence="2">Uncharacterized protein</fullName>
    </submittedName>
</protein>
<name>A0A517L8P3_9PEZI</name>
<feature type="region of interest" description="Disordered" evidence="1">
    <location>
        <begin position="133"/>
        <end position="161"/>
    </location>
</feature>
<accession>A0A517L8P3</accession>
<feature type="compositionally biased region" description="Basic residues" evidence="1">
    <location>
        <begin position="133"/>
        <end position="147"/>
    </location>
</feature>
<gene>
    <name evidence="2" type="ORF">FKW77_001854</name>
</gene>
<dbReference type="AlphaFoldDB" id="A0A517L8P3"/>
<evidence type="ECO:0000313" key="3">
    <source>
        <dbReference type="Proteomes" id="UP000316270"/>
    </source>
</evidence>
<dbReference type="Proteomes" id="UP000316270">
    <property type="component" value="Chromosome 7"/>
</dbReference>
<dbReference type="EMBL" id="CP042191">
    <property type="protein sequence ID" value="QDS72008.1"/>
    <property type="molecule type" value="Genomic_DNA"/>
</dbReference>
<organism evidence="2 3">
    <name type="scientific">Venturia effusa</name>
    <dbReference type="NCBI Taxonomy" id="50376"/>
    <lineage>
        <taxon>Eukaryota</taxon>
        <taxon>Fungi</taxon>
        <taxon>Dikarya</taxon>
        <taxon>Ascomycota</taxon>
        <taxon>Pezizomycotina</taxon>
        <taxon>Dothideomycetes</taxon>
        <taxon>Pleosporomycetidae</taxon>
        <taxon>Venturiales</taxon>
        <taxon>Venturiaceae</taxon>
        <taxon>Venturia</taxon>
    </lineage>
</organism>
<evidence type="ECO:0000313" key="2">
    <source>
        <dbReference type="EMBL" id="QDS72008.1"/>
    </source>
</evidence>
<sequence length="304" mass="35718">MASASGNLPSINPATTWSTEHKTRATFFTLPRELRQKILYLSNGIHVFKQPDFWLFNRGRRGQIRHIGKNAKNRTTSQAKILTDSLPGLEADVEYVLGLWLNEIDEMTELCLEDVHLILGWCTPVKMSRKKPYSLRPIKQNKSRKPQPKTPSTQASATKRRQPTNYFDLPRELRQRILLLTFSCGFHLTISDAFSPPEEPHHRRKLIDDVSEWEKRRHRLWAEYLGLLSSKLLWREDVAYVLRKMSRDVDRVVVDYLLNQVLGIRRTHSEEWYERQGEKIEFYVRQCRLGLKCRTVGGHLVQWV</sequence>